<accession>A0A540M5X0</accession>
<dbReference type="EMBL" id="VIEB01000349">
    <property type="protein sequence ID" value="TQD94150.1"/>
    <property type="molecule type" value="Genomic_DNA"/>
</dbReference>
<comment type="caution">
    <text evidence="3">The sequence shown here is derived from an EMBL/GenBank/DDBJ whole genome shotgun (WGS) entry which is preliminary data.</text>
</comment>
<dbReference type="GO" id="GO:0016020">
    <property type="term" value="C:membrane"/>
    <property type="evidence" value="ECO:0007669"/>
    <property type="project" value="TreeGrafter"/>
</dbReference>
<evidence type="ECO:0000313" key="3">
    <source>
        <dbReference type="EMBL" id="TQD94150.1"/>
    </source>
</evidence>
<feature type="compositionally biased region" description="Low complexity" evidence="1">
    <location>
        <begin position="184"/>
        <end position="196"/>
    </location>
</feature>
<feature type="signal peptide" evidence="2">
    <location>
        <begin position="1"/>
        <end position="26"/>
    </location>
</feature>
<sequence>MAMVVAVIVFVSLFLFVFLAIKFATADGDFTLTSKGGAKRDQIEDKVVWITGASRGIGEILAKQLAKLGAKLIISARNEAELERVKRELTGKHVPDGVKVLPLDLASGEDHLKDAVEKAESFFLSAGVDYMIHNAAVERPVGEGEIVPPPERSFWAKYWMYLIPLGLIVMNAITQAMNMAEEGAGQPAGQAQQPAAVQRGSSSAVRRR</sequence>
<evidence type="ECO:0000256" key="2">
    <source>
        <dbReference type="SAM" id="SignalP"/>
    </source>
</evidence>
<gene>
    <name evidence="3" type="ORF">C1H46_020198</name>
</gene>
<organism evidence="3 4">
    <name type="scientific">Malus baccata</name>
    <name type="common">Siberian crab apple</name>
    <name type="synonym">Pyrus baccata</name>
    <dbReference type="NCBI Taxonomy" id="106549"/>
    <lineage>
        <taxon>Eukaryota</taxon>
        <taxon>Viridiplantae</taxon>
        <taxon>Streptophyta</taxon>
        <taxon>Embryophyta</taxon>
        <taxon>Tracheophyta</taxon>
        <taxon>Spermatophyta</taxon>
        <taxon>Magnoliopsida</taxon>
        <taxon>eudicotyledons</taxon>
        <taxon>Gunneridae</taxon>
        <taxon>Pentapetalae</taxon>
        <taxon>rosids</taxon>
        <taxon>fabids</taxon>
        <taxon>Rosales</taxon>
        <taxon>Rosaceae</taxon>
        <taxon>Amygdaloideae</taxon>
        <taxon>Maleae</taxon>
        <taxon>Malus</taxon>
    </lineage>
</organism>
<dbReference type="InterPro" id="IPR036291">
    <property type="entry name" value="NAD(P)-bd_dom_sf"/>
</dbReference>
<keyword evidence="4" id="KW-1185">Reference proteome</keyword>
<keyword evidence="2" id="KW-0732">Signal</keyword>
<dbReference type="PRINTS" id="PR00081">
    <property type="entry name" value="GDHRDH"/>
</dbReference>
<protein>
    <submittedName>
        <fullName evidence="3">Uncharacterized protein</fullName>
    </submittedName>
</protein>
<dbReference type="SUPFAM" id="SSF51735">
    <property type="entry name" value="NAD(P)-binding Rossmann-fold domains"/>
    <property type="match status" value="1"/>
</dbReference>
<dbReference type="PANTHER" id="PTHR45274:SF2">
    <property type="entry name" value="NAD(P)-BINDING ROSSMANN-FOLD SUPERFAMILY PROTEIN"/>
    <property type="match status" value="1"/>
</dbReference>
<name>A0A540M5X0_MALBA</name>
<feature type="chain" id="PRO_5021836029" evidence="2">
    <location>
        <begin position="27"/>
        <end position="208"/>
    </location>
</feature>
<dbReference type="STRING" id="106549.A0A540M5X0"/>
<dbReference type="Pfam" id="PF00106">
    <property type="entry name" value="adh_short"/>
    <property type="match status" value="1"/>
</dbReference>
<feature type="region of interest" description="Disordered" evidence="1">
    <location>
        <begin position="184"/>
        <end position="208"/>
    </location>
</feature>
<evidence type="ECO:0000313" key="4">
    <source>
        <dbReference type="Proteomes" id="UP000315295"/>
    </source>
</evidence>
<proteinExistence type="predicted"/>
<dbReference type="Proteomes" id="UP000315295">
    <property type="component" value="Unassembled WGS sequence"/>
</dbReference>
<dbReference type="InterPro" id="IPR002347">
    <property type="entry name" value="SDR_fam"/>
</dbReference>
<evidence type="ECO:0000256" key="1">
    <source>
        <dbReference type="SAM" id="MobiDB-lite"/>
    </source>
</evidence>
<dbReference type="PANTHER" id="PTHR45274">
    <property type="entry name" value="NAD(P)-BINDING ROSSMANN-FOLD SUPERFAMILY PROTEIN"/>
    <property type="match status" value="1"/>
</dbReference>
<feature type="compositionally biased region" description="Polar residues" evidence="1">
    <location>
        <begin position="199"/>
        <end position="208"/>
    </location>
</feature>
<dbReference type="Gene3D" id="3.40.50.720">
    <property type="entry name" value="NAD(P)-binding Rossmann-like Domain"/>
    <property type="match status" value="1"/>
</dbReference>
<reference evidence="3 4" key="1">
    <citation type="journal article" date="2019" name="G3 (Bethesda)">
        <title>Sequencing of a Wild Apple (Malus baccata) Genome Unravels the Differences Between Cultivated and Wild Apple Species Regarding Disease Resistance and Cold Tolerance.</title>
        <authorList>
            <person name="Chen X."/>
        </authorList>
    </citation>
    <scope>NUCLEOTIDE SEQUENCE [LARGE SCALE GENOMIC DNA]</scope>
    <source>
        <strain evidence="4">cv. Shandingzi</strain>
        <tissue evidence="3">Leaves</tissue>
    </source>
</reference>
<dbReference type="AlphaFoldDB" id="A0A540M5X0"/>